<accession>A0A645IQ06</accession>
<reference evidence="1" key="1">
    <citation type="submission" date="2019-08" db="EMBL/GenBank/DDBJ databases">
        <authorList>
            <person name="Kucharzyk K."/>
            <person name="Murdoch R.W."/>
            <person name="Higgins S."/>
            <person name="Loffler F."/>
        </authorList>
    </citation>
    <scope>NUCLEOTIDE SEQUENCE</scope>
</reference>
<sequence>MENLYRVAVHYKNDNGFVEYQPDTKELKVILVNEAKRAEVEQVLTTEHTVNAPVNTIRDFEKYSFRPVESLSDLKLGLTRLWQKTGVHVDWSRPA</sequence>
<proteinExistence type="predicted"/>
<evidence type="ECO:0000313" key="1">
    <source>
        <dbReference type="EMBL" id="MPN50424.1"/>
    </source>
</evidence>
<dbReference type="AlphaFoldDB" id="A0A645IQ06"/>
<dbReference type="EMBL" id="VSSQ01114601">
    <property type="protein sequence ID" value="MPN50424.1"/>
    <property type="molecule type" value="Genomic_DNA"/>
</dbReference>
<name>A0A645IQ06_9ZZZZ</name>
<organism evidence="1">
    <name type="scientific">bioreactor metagenome</name>
    <dbReference type="NCBI Taxonomy" id="1076179"/>
    <lineage>
        <taxon>unclassified sequences</taxon>
        <taxon>metagenomes</taxon>
        <taxon>ecological metagenomes</taxon>
    </lineage>
</organism>
<comment type="caution">
    <text evidence="1">The sequence shown here is derived from an EMBL/GenBank/DDBJ whole genome shotgun (WGS) entry which is preliminary data.</text>
</comment>
<protein>
    <submittedName>
        <fullName evidence="1">Uncharacterized protein</fullName>
    </submittedName>
</protein>
<gene>
    <name evidence="1" type="ORF">SDC9_198050</name>
</gene>